<dbReference type="InterPro" id="IPR029058">
    <property type="entry name" value="AB_hydrolase_fold"/>
</dbReference>
<evidence type="ECO:0000259" key="3">
    <source>
        <dbReference type="Pfam" id="PF00561"/>
    </source>
</evidence>
<dbReference type="SUPFAM" id="SSF53474">
    <property type="entry name" value="alpha/beta-Hydrolases"/>
    <property type="match status" value="1"/>
</dbReference>
<keyword evidence="2" id="KW-0443">Lipid metabolism</keyword>
<proteinExistence type="predicted"/>
<gene>
    <name evidence="4" type="ORF">L2737_04605</name>
</gene>
<keyword evidence="4" id="KW-0378">Hydrolase</keyword>
<dbReference type="InterPro" id="IPR000073">
    <property type="entry name" value="AB_hydrolase_1"/>
</dbReference>
<evidence type="ECO:0000256" key="1">
    <source>
        <dbReference type="ARBA" id="ARBA00022963"/>
    </source>
</evidence>
<protein>
    <submittedName>
        <fullName evidence="4">Alpha/beta hydrolase</fullName>
    </submittedName>
</protein>
<reference evidence="4 5" key="1">
    <citation type="submission" date="2022-01" db="EMBL/GenBank/DDBJ databases">
        <title>Whole genome-based taxonomy of the Shewanellaceae.</title>
        <authorList>
            <person name="Martin-Rodriguez A.J."/>
        </authorList>
    </citation>
    <scope>NUCLEOTIDE SEQUENCE [LARGE SCALE GENOMIC DNA]</scope>
    <source>
        <strain evidence="4 5">DSM 24955</strain>
    </source>
</reference>
<feature type="domain" description="AB hydrolase-1" evidence="3">
    <location>
        <begin position="34"/>
        <end position="181"/>
    </location>
</feature>
<keyword evidence="1" id="KW-0442">Lipid degradation</keyword>
<dbReference type="Proteomes" id="UP001202134">
    <property type="component" value="Unassembled WGS sequence"/>
</dbReference>
<name>A0ABT0KLG2_9GAMM</name>
<dbReference type="EMBL" id="JAKIKU010000002">
    <property type="protein sequence ID" value="MCL1044614.1"/>
    <property type="molecule type" value="Genomic_DNA"/>
</dbReference>
<comment type="caution">
    <text evidence="4">The sequence shown here is derived from an EMBL/GenBank/DDBJ whole genome shotgun (WGS) entry which is preliminary data.</text>
</comment>
<evidence type="ECO:0000256" key="2">
    <source>
        <dbReference type="ARBA" id="ARBA00023098"/>
    </source>
</evidence>
<sequence length="300" mass="34073">MQHSHYLPYRNGKLHLRHIKANPLSQSGSDSRTPILMLHGAMSNGRVFYSPSGKGLGCYLAEQGYDVYVLDTAGRGASEPRIDADYHMGQTEVILEQLPIAHAFVLQHAKAQKVHWCAHSWGGVLMASSYIRLAALRDEVASFVTFGSKRTIKVSSFRKTMMVDLFWNRLAPLMTKYQGYLAADKYRLGMDNESRLSLLQTIDWVRGDWIDAEDQFDYSEAVQNIKWPKSWFIAGKKDFVLGNPSDVKDMMSECGLEHADYTLLAKDKGFKQDYTHAGMLTDKSAVTDHFPLVSDWYNRF</sequence>
<evidence type="ECO:0000313" key="4">
    <source>
        <dbReference type="EMBL" id="MCL1044614.1"/>
    </source>
</evidence>
<dbReference type="GO" id="GO:0016787">
    <property type="term" value="F:hydrolase activity"/>
    <property type="evidence" value="ECO:0007669"/>
    <property type="project" value="UniProtKB-KW"/>
</dbReference>
<evidence type="ECO:0000313" key="5">
    <source>
        <dbReference type="Proteomes" id="UP001202134"/>
    </source>
</evidence>
<dbReference type="Pfam" id="PF00561">
    <property type="entry name" value="Abhydrolase_1"/>
    <property type="match status" value="1"/>
</dbReference>
<dbReference type="RefSeq" id="WP_248954932.1">
    <property type="nucleotide sequence ID" value="NZ_JAKIKU010000002.1"/>
</dbReference>
<accession>A0ABT0KLG2</accession>
<keyword evidence="5" id="KW-1185">Reference proteome</keyword>
<dbReference type="Gene3D" id="3.40.50.1820">
    <property type="entry name" value="alpha/beta hydrolase"/>
    <property type="match status" value="1"/>
</dbReference>
<organism evidence="4 5">
    <name type="scientific">Shewanella electrodiphila</name>
    <dbReference type="NCBI Taxonomy" id="934143"/>
    <lineage>
        <taxon>Bacteria</taxon>
        <taxon>Pseudomonadati</taxon>
        <taxon>Pseudomonadota</taxon>
        <taxon>Gammaproteobacteria</taxon>
        <taxon>Alteromonadales</taxon>
        <taxon>Shewanellaceae</taxon>
        <taxon>Shewanella</taxon>
    </lineage>
</organism>
<dbReference type="PANTHER" id="PTHR11005">
    <property type="entry name" value="LYSOSOMAL ACID LIPASE-RELATED"/>
    <property type="match status" value="1"/>
</dbReference>